<dbReference type="InterPro" id="IPR050483">
    <property type="entry name" value="CoA-transferase_III_domain"/>
</dbReference>
<dbReference type="RefSeq" id="WP_046043705.1">
    <property type="nucleotide sequence ID" value="NZ_LACC01000048.1"/>
</dbReference>
<name>A0A0F4SW23_PSEFL</name>
<dbReference type="GO" id="GO:0008410">
    <property type="term" value="F:CoA-transferase activity"/>
    <property type="evidence" value="ECO:0007669"/>
    <property type="project" value="TreeGrafter"/>
</dbReference>
<evidence type="ECO:0000256" key="1">
    <source>
        <dbReference type="ARBA" id="ARBA00022679"/>
    </source>
</evidence>
<dbReference type="Gene3D" id="3.30.1540.10">
    <property type="entry name" value="formyl-coa transferase, domain 3"/>
    <property type="match status" value="1"/>
</dbReference>
<dbReference type="Pfam" id="PF02515">
    <property type="entry name" value="CoA_transf_3"/>
    <property type="match status" value="1"/>
</dbReference>
<dbReference type="OrthoDB" id="9058532at2"/>
<sequence>MNMGLSQQQKPLPLAGIRVIEFVHMVMGPACGLVLADLGAEVIKVEPTPQGDNTRRLMGSGAGYWTTYNRNKKSFAVDLKTSEGIAAVKKLIATADVVTENFRPGTMDKLGLGYADIKAIKPDIIYSSMKGFLPGPYEHRTALDEVVQMMTGLAYMTGPVGQPLRAGASVNDVMGGMFSAISILAALLQRNQNAQGQFVQTGLFENSAFLVAQHMMQNVVTGTPAAPMPSRVSAWAIYDVFSCVGEEQIFLGVVSDSQWKSFCEVFGFDTFASDPQLAANNQRVAARKEILPHVRECLARMSKERVMALCEEAGLPFSPIQRPQDLFDDKHLNESGGMAQVTMPDGQSVKVPMLPFEMDGQRFGTRLNVPQLGSHSDELLAELGYTAADVTALHGAGVIKSQA</sequence>
<dbReference type="InterPro" id="IPR003673">
    <property type="entry name" value="CoA-Trfase_fam_III"/>
</dbReference>
<dbReference type="PANTHER" id="PTHR48207">
    <property type="entry name" value="SUCCINATE--HYDROXYMETHYLGLUTARATE COA-TRANSFERASE"/>
    <property type="match status" value="1"/>
</dbReference>
<dbReference type="InterPro" id="IPR044855">
    <property type="entry name" value="CoA-Trfase_III_dom3_sf"/>
</dbReference>
<dbReference type="AlphaFoldDB" id="A0A0F4SW23"/>
<evidence type="ECO:0000313" key="2">
    <source>
        <dbReference type="EMBL" id="KJZ36089.1"/>
    </source>
</evidence>
<proteinExistence type="predicted"/>
<dbReference type="PANTHER" id="PTHR48207:SF4">
    <property type="entry name" value="BLL6097 PROTEIN"/>
    <property type="match status" value="1"/>
</dbReference>
<protein>
    <submittedName>
        <fullName evidence="2">CoA-transferase</fullName>
    </submittedName>
</protein>
<comment type="caution">
    <text evidence="2">The sequence shown here is derived from an EMBL/GenBank/DDBJ whole genome shotgun (WGS) entry which is preliminary data.</text>
</comment>
<dbReference type="Proteomes" id="UP000033588">
    <property type="component" value="Unassembled WGS sequence"/>
</dbReference>
<gene>
    <name evidence="2" type="ORF">VC35_26925</name>
</gene>
<evidence type="ECO:0000313" key="3">
    <source>
        <dbReference type="Proteomes" id="UP000033588"/>
    </source>
</evidence>
<dbReference type="PATRIC" id="fig|294.132.peg.4972"/>
<organism evidence="2 3">
    <name type="scientific">Pseudomonas fluorescens</name>
    <dbReference type="NCBI Taxonomy" id="294"/>
    <lineage>
        <taxon>Bacteria</taxon>
        <taxon>Pseudomonadati</taxon>
        <taxon>Pseudomonadota</taxon>
        <taxon>Gammaproteobacteria</taxon>
        <taxon>Pseudomonadales</taxon>
        <taxon>Pseudomonadaceae</taxon>
        <taxon>Pseudomonas</taxon>
    </lineage>
</organism>
<keyword evidence="1 2" id="KW-0808">Transferase</keyword>
<accession>A0A0F4SW23</accession>
<dbReference type="EMBL" id="LACC01000048">
    <property type="protein sequence ID" value="KJZ36089.1"/>
    <property type="molecule type" value="Genomic_DNA"/>
</dbReference>
<dbReference type="Gene3D" id="3.40.50.10540">
    <property type="entry name" value="Crotonobetainyl-coa:carnitine coa-transferase, domain 1"/>
    <property type="match status" value="1"/>
</dbReference>
<dbReference type="InterPro" id="IPR023606">
    <property type="entry name" value="CoA-Trfase_III_dom_1_sf"/>
</dbReference>
<dbReference type="SUPFAM" id="SSF89796">
    <property type="entry name" value="CoA-transferase family III (CaiB/BaiF)"/>
    <property type="match status" value="1"/>
</dbReference>
<reference evidence="2 3" key="1">
    <citation type="submission" date="2015-03" db="EMBL/GenBank/DDBJ databases">
        <title>Comparative genomics of Pseudomonas insights into diversity of traits involved in vanlence and defense.</title>
        <authorList>
            <person name="Qin Y."/>
        </authorList>
    </citation>
    <scope>NUCLEOTIDE SEQUENCE [LARGE SCALE GENOMIC DNA]</scope>
    <source>
        <strain evidence="2 3">C8</strain>
    </source>
</reference>